<gene>
    <name evidence="3" type="ORF">LCGC14_0186610</name>
</gene>
<evidence type="ECO:0000313" key="3">
    <source>
        <dbReference type="EMBL" id="KKN94585.1"/>
    </source>
</evidence>
<name>A0A0F9UNC1_9ZZZZ</name>
<organism evidence="3">
    <name type="scientific">marine sediment metagenome</name>
    <dbReference type="NCBI Taxonomy" id="412755"/>
    <lineage>
        <taxon>unclassified sequences</taxon>
        <taxon>metagenomes</taxon>
        <taxon>ecological metagenomes</taxon>
    </lineage>
</organism>
<dbReference type="Pfam" id="PF00582">
    <property type="entry name" value="Usp"/>
    <property type="match status" value="1"/>
</dbReference>
<protein>
    <recommendedName>
        <fullName evidence="2">UspA domain-containing protein</fullName>
    </recommendedName>
</protein>
<dbReference type="PANTHER" id="PTHR46268:SF6">
    <property type="entry name" value="UNIVERSAL STRESS PROTEIN UP12"/>
    <property type="match status" value="1"/>
</dbReference>
<dbReference type="CDD" id="cd00293">
    <property type="entry name" value="USP-like"/>
    <property type="match status" value="1"/>
</dbReference>
<dbReference type="PANTHER" id="PTHR46268">
    <property type="entry name" value="STRESS RESPONSE PROTEIN NHAX"/>
    <property type="match status" value="1"/>
</dbReference>
<evidence type="ECO:0000259" key="2">
    <source>
        <dbReference type="Pfam" id="PF00582"/>
    </source>
</evidence>
<proteinExistence type="inferred from homology"/>
<comment type="similarity">
    <text evidence="1">Belongs to the universal stress protein A family.</text>
</comment>
<dbReference type="InterPro" id="IPR006015">
    <property type="entry name" value="Universal_stress_UspA"/>
</dbReference>
<dbReference type="SUPFAM" id="SSF52402">
    <property type="entry name" value="Adenine nucleotide alpha hydrolases-like"/>
    <property type="match status" value="1"/>
</dbReference>
<dbReference type="EMBL" id="LAZR01000077">
    <property type="protein sequence ID" value="KKN94585.1"/>
    <property type="molecule type" value="Genomic_DNA"/>
</dbReference>
<evidence type="ECO:0000256" key="1">
    <source>
        <dbReference type="ARBA" id="ARBA00008791"/>
    </source>
</evidence>
<sequence length="135" mass="14733">MYKNILIPVVFETPEITQTAFDAAQALASKDAKLTLLHVIETVPIYVADYIPTDVFSVARETVQAQLEALALELPECTTAIADGRAGPRVTRWAEEKGMDCIVIASHQPAFSDILLGSVAQYVVRHAKCAVHVVR</sequence>
<dbReference type="InterPro" id="IPR014729">
    <property type="entry name" value="Rossmann-like_a/b/a_fold"/>
</dbReference>
<dbReference type="PRINTS" id="PR01438">
    <property type="entry name" value="UNVRSLSTRESS"/>
</dbReference>
<dbReference type="AlphaFoldDB" id="A0A0F9UNC1"/>
<dbReference type="InterPro" id="IPR006016">
    <property type="entry name" value="UspA"/>
</dbReference>
<feature type="domain" description="UspA" evidence="2">
    <location>
        <begin position="1"/>
        <end position="135"/>
    </location>
</feature>
<accession>A0A0F9UNC1</accession>
<dbReference type="Gene3D" id="3.40.50.620">
    <property type="entry name" value="HUPs"/>
    <property type="match status" value="1"/>
</dbReference>
<reference evidence="3" key="1">
    <citation type="journal article" date="2015" name="Nature">
        <title>Complex archaea that bridge the gap between prokaryotes and eukaryotes.</title>
        <authorList>
            <person name="Spang A."/>
            <person name="Saw J.H."/>
            <person name="Jorgensen S.L."/>
            <person name="Zaremba-Niedzwiedzka K."/>
            <person name="Martijn J."/>
            <person name="Lind A.E."/>
            <person name="van Eijk R."/>
            <person name="Schleper C."/>
            <person name="Guy L."/>
            <person name="Ettema T.J."/>
        </authorList>
    </citation>
    <scope>NUCLEOTIDE SEQUENCE</scope>
</reference>
<comment type="caution">
    <text evidence="3">The sequence shown here is derived from an EMBL/GenBank/DDBJ whole genome shotgun (WGS) entry which is preliminary data.</text>
</comment>